<keyword evidence="1" id="KW-0812">Transmembrane</keyword>
<feature type="transmembrane region" description="Helical" evidence="1">
    <location>
        <begin position="213"/>
        <end position="235"/>
    </location>
</feature>
<evidence type="ECO:0000256" key="1">
    <source>
        <dbReference type="SAM" id="Phobius"/>
    </source>
</evidence>
<dbReference type="Pfam" id="PF20151">
    <property type="entry name" value="DUF6533"/>
    <property type="match status" value="1"/>
</dbReference>
<feature type="transmembrane region" description="Helical" evidence="1">
    <location>
        <begin position="81"/>
        <end position="103"/>
    </location>
</feature>
<dbReference type="OrthoDB" id="3349377at2759"/>
<feature type="transmembrane region" description="Helical" evidence="1">
    <location>
        <begin position="241"/>
        <end position="263"/>
    </location>
</feature>
<name>A0A9P7A9B4_9AGAM</name>
<dbReference type="EMBL" id="JABBWD010000001">
    <property type="protein sequence ID" value="KAG1783821.1"/>
    <property type="molecule type" value="Genomic_DNA"/>
</dbReference>
<dbReference type="InterPro" id="IPR045340">
    <property type="entry name" value="DUF6533"/>
</dbReference>
<gene>
    <name evidence="3" type="ORF">EV702DRAFT_17395</name>
</gene>
<keyword evidence="1" id="KW-0472">Membrane</keyword>
<evidence type="ECO:0000259" key="2">
    <source>
        <dbReference type="Pfam" id="PF20151"/>
    </source>
</evidence>
<accession>A0A9P7A9B4</accession>
<proteinExistence type="predicted"/>
<feature type="transmembrane region" description="Helical" evidence="1">
    <location>
        <begin position="50"/>
        <end position="75"/>
    </location>
</feature>
<dbReference type="Proteomes" id="UP000714275">
    <property type="component" value="Unassembled WGS sequence"/>
</dbReference>
<feature type="transmembrane region" description="Helical" evidence="1">
    <location>
        <begin position="170"/>
        <end position="192"/>
    </location>
</feature>
<dbReference type="AlphaFoldDB" id="A0A9P7A9B4"/>
<reference evidence="3" key="1">
    <citation type="journal article" date="2020" name="New Phytol.">
        <title>Comparative genomics reveals dynamic genome evolution in host specialist ectomycorrhizal fungi.</title>
        <authorList>
            <person name="Lofgren L.A."/>
            <person name="Nguyen N.H."/>
            <person name="Vilgalys R."/>
            <person name="Ruytinx J."/>
            <person name="Liao H.L."/>
            <person name="Branco S."/>
            <person name="Kuo A."/>
            <person name="LaButti K."/>
            <person name="Lipzen A."/>
            <person name="Andreopoulos W."/>
            <person name="Pangilinan J."/>
            <person name="Riley R."/>
            <person name="Hundley H."/>
            <person name="Na H."/>
            <person name="Barry K."/>
            <person name="Grigoriev I.V."/>
            <person name="Stajich J.E."/>
            <person name="Kennedy P.G."/>
        </authorList>
    </citation>
    <scope>NUCLEOTIDE SEQUENCE</scope>
    <source>
        <strain evidence="3">DOB743</strain>
    </source>
</reference>
<protein>
    <recommendedName>
        <fullName evidence="2">DUF6533 domain-containing protein</fullName>
    </recommendedName>
</protein>
<organism evidence="3 4">
    <name type="scientific">Suillus placidus</name>
    <dbReference type="NCBI Taxonomy" id="48579"/>
    <lineage>
        <taxon>Eukaryota</taxon>
        <taxon>Fungi</taxon>
        <taxon>Dikarya</taxon>
        <taxon>Basidiomycota</taxon>
        <taxon>Agaricomycotina</taxon>
        <taxon>Agaricomycetes</taxon>
        <taxon>Agaricomycetidae</taxon>
        <taxon>Boletales</taxon>
        <taxon>Suillineae</taxon>
        <taxon>Suillaceae</taxon>
        <taxon>Suillus</taxon>
    </lineage>
</organism>
<keyword evidence="1" id="KW-1133">Transmembrane helix</keyword>
<sequence>MSRLEESLYALDWNNNISVAIITLISYEYMLQFEKEVTFVWERQWSVMTYLYLVVRYFGIVLAMICAIWGGLFYIPEAVSYGMFLFMQWGFSVYFCLAEVILIWRLYVLYNQSKLMLYVLLGLFLPIVALYITMDIYLWSRPSAISVQEIMITPDIKYCTPIFHIGPMPAIYASIPVICYDILLVVLAIAVLRKHLKERKELEMKPNTYVLIIVRYHVIYFVLNLASQIIMAMLWAHPPTVVLYLLLLYKDTAPLIIVPRLIISIWDTHANDNCVHVSTTFEECVCWTSPPNLEQPKIDSCV</sequence>
<feature type="domain" description="DUF6533" evidence="2">
    <location>
        <begin position="18"/>
        <end position="61"/>
    </location>
</feature>
<evidence type="ECO:0000313" key="4">
    <source>
        <dbReference type="Proteomes" id="UP000714275"/>
    </source>
</evidence>
<keyword evidence="4" id="KW-1185">Reference proteome</keyword>
<feature type="transmembrane region" description="Helical" evidence="1">
    <location>
        <begin position="115"/>
        <end position="134"/>
    </location>
</feature>
<evidence type="ECO:0000313" key="3">
    <source>
        <dbReference type="EMBL" id="KAG1783821.1"/>
    </source>
</evidence>
<comment type="caution">
    <text evidence="3">The sequence shown here is derived from an EMBL/GenBank/DDBJ whole genome shotgun (WGS) entry which is preliminary data.</text>
</comment>